<protein>
    <recommendedName>
        <fullName evidence="6">Glycerol-3-phosphate dehydrogenase</fullName>
        <ecNumber evidence="6">1.1.5.3</ecNumber>
    </recommendedName>
</protein>
<dbReference type="InterPro" id="IPR006076">
    <property type="entry name" value="FAD-dep_OxRdtase"/>
</dbReference>
<gene>
    <name evidence="10" type="ORF">EV659_10678</name>
</gene>
<evidence type="ECO:0000256" key="1">
    <source>
        <dbReference type="ARBA" id="ARBA00001974"/>
    </source>
</evidence>
<dbReference type="Gene3D" id="1.10.8.870">
    <property type="entry name" value="Alpha-glycerophosphate oxidase, cap domain"/>
    <property type="match status" value="1"/>
</dbReference>
<feature type="compositionally biased region" description="Basic and acidic residues" evidence="7">
    <location>
        <begin position="7"/>
        <end position="20"/>
    </location>
</feature>
<evidence type="ECO:0000256" key="2">
    <source>
        <dbReference type="ARBA" id="ARBA00007330"/>
    </source>
</evidence>
<comment type="cofactor">
    <cofactor evidence="1 6">
        <name>FAD</name>
        <dbReference type="ChEBI" id="CHEBI:57692"/>
    </cofactor>
</comment>
<organism evidence="10 11">
    <name type="scientific">Rhodothalassium salexigens DSM 2132</name>
    <dbReference type="NCBI Taxonomy" id="1188247"/>
    <lineage>
        <taxon>Bacteria</taxon>
        <taxon>Pseudomonadati</taxon>
        <taxon>Pseudomonadota</taxon>
        <taxon>Alphaproteobacteria</taxon>
        <taxon>Rhodothalassiales</taxon>
        <taxon>Rhodothalassiaceae</taxon>
        <taxon>Rhodothalassium</taxon>
    </lineage>
</organism>
<keyword evidence="5 6" id="KW-0560">Oxidoreductase</keyword>
<dbReference type="PANTHER" id="PTHR11985:SF15">
    <property type="entry name" value="GLYCEROL-3-PHOSPHATE DEHYDROGENASE, MITOCHONDRIAL"/>
    <property type="match status" value="1"/>
</dbReference>
<evidence type="ECO:0000256" key="4">
    <source>
        <dbReference type="ARBA" id="ARBA00022827"/>
    </source>
</evidence>
<name>A0A4R2PF50_RHOSA</name>
<keyword evidence="3 6" id="KW-0285">Flavoprotein</keyword>
<dbReference type="GO" id="GO:0004368">
    <property type="term" value="F:glycerol-3-phosphate dehydrogenase (quinone) activity"/>
    <property type="evidence" value="ECO:0007669"/>
    <property type="project" value="UniProtKB-EC"/>
</dbReference>
<dbReference type="GO" id="GO:0046168">
    <property type="term" value="P:glycerol-3-phosphate catabolic process"/>
    <property type="evidence" value="ECO:0007669"/>
    <property type="project" value="TreeGrafter"/>
</dbReference>
<dbReference type="PRINTS" id="PR01001">
    <property type="entry name" value="FADG3PDH"/>
</dbReference>
<dbReference type="PROSITE" id="PS00978">
    <property type="entry name" value="FAD_G3PDH_2"/>
    <property type="match status" value="1"/>
</dbReference>
<comment type="catalytic activity">
    <reaction evidence="6">
        <text>a quinone + sn-glycerol 3-phosphate = dihydroxyacetone phosphate + a quinol</text>
        <dbReference type="Rhea" id="RHEA:18977"/>
        <dbReference type="ChEBI" id="CHEBI:24646"/>
        <dbReference type="ChEBI" id="CHEBI:57597"/>
        <dbReference type="ChEBI" id="CHEBI:57642"/>
        <dbReference type="ChEBI" id="CHEBI:132124"/>
        <dbReference type="EC" id="1.1.5.3"/>
    </reaction>
</comment>
<dbReference type="AlphaFoldDB" id="A0A4R2PF50"/>
<feature type="domain" description="Alpha-glycerophosphate oxidase C-terminal" evidence="9">
    <location>
        <begin position="460"/>
        <end position="564"/>
    </location>
</feature>
<evidence type="ECO:0000313" key="11">
    <source>
        <dbReference type="Proteomes" id="UP000295399"/>
    </source>
</evidence>
<dbReference type="Pfam" id="PF16901">
    <property type="entry name" value="DAO_C"/>
    <property type="match status" value="1"/>
</dbReference>
<dbReference type="FunCoup" id="A0A4R2PF50">
    <property type="interactions" value="388"/>
</dbReference>
<evidence type="ECO:0000256" key="3">
    <source>
        <dbReference type="ARBA" id="ARBA00022630"/>
    </source>
</evidence>
<evidence type="ECO:0000256" key="6">
    <source>
        <dbReference type="RuleBase" id="RU361217"/>
    </source>
</evidence>
<dbReference type="GO" id="GO:0009331">
    <property type="term" value="C:glycerol-3-phosphate dehydrogenase (FAD) complex"/>
    <property type="evidence" value="ECO:0007669"/>
    <property type="project" value="UniProtKB-UniRule"/>
</dbReference>
<keyword evidence="4" id="KW-0274">FAD</keyword>
<dbReference type="InterPro" id="IPR031656">
    <property type="entry name" value="DAO_C"/>
</dbReference>
<dbReference type="NCBIfam" id="NF008899">
    <property type="entry name" value="PRK12266.1"/>
    <property type="match status" value="1"/>
</dbReference>
<evidence type="ECO:0000259" key="9">
    <source>
        <dbReference type="Pfam" id="PF16901"/>
    </source>
</evidence>
<dbReference type="InterPro" id="IPR038299">
    <property type="entry name" value="DAO_C_sf"/>
</dbReference>
<dbReference type="InterPro" id="IPR000447">
    <property type="entry name" value="G3P_DH_FAD-dep"/>
</dbReference>
<evidence type="ECO:0000256" key="7">
    <source>
        <dbReference type="SAM" id="MobiDB-lite"/>
    </source>
</evidence>
<dbReference type="SUPFAM" id="SSF51905">
    <property type="entry name" value="FAD/NAD(P)-binding domain"/>
    <property type="match status" value="1"/>
</dbReference>
<dbReference type="InParanoid" id="A0A4R2PF50"/>
<sequence>MPGGDKAMADTRIHSQRGTDRPSGANPGRAYQAIGQAACEGGGEARSVCDPPVYDLAIIGGGINGVGIARDAAGRGLSVYLCEAGDLGGATSSASTKLAHGGLRYLEQYAFKLVRASLRERDILLATAPHIVWPLRFVLPQGRGQRPAWMIRLGLFLYDRLGGRRSLPGARALDLRRDAAGGPLKAGLGRAFAYWDGWAEDNRLAVLTARDAADRGATIAPRTRCTAAVRDGRLWRLWVTDVASEGVGGAARGEPGGRVGAGVSDRGAAGPMVRARALVNAAGPWAGQVLERVLGRPGAAPLRLVKGSHIVTRRLFDHDSAYLFQNDDGRVVFAIPYEGEFTLIGTTDQDVGADMGTPQASAAEIGYLCAAVSGYFRQPVTPDQVVWSYAGVRPLYAEAAETAGTAASASRDYALDLEAPAGAPPLLTVYGGKLTGYRHLAETALDRLATAMAIPGGRWTHAACLPGGDLGTDFERWAAAFAARHPWLDPALARRLARAYGSRADRIVAGAAAMADLGRHFGTGLYEAELAYAVAWEWVRSADDFLWRRTKLGLRLSPAAARDVAHWIAAHRPAAPDRVPAASDAP</sequence>
<dbReference type="Gene3D" id="6.10.250.1890">
    <property type="match status" value="1"/>
</dbReference>
<dbReference type="EC" id="1.1.5.3" evidence="6"/>
<dbReference type="EMBL" id="SLXO01000006">
    <property type="protein sequence ID" value="TCP33920.1"/>
    <property type="molecule type" value="Genomic_DNA"/>
</dbReference>
<feature type="region of interest" description="Disordered" evidence="7">
    <location>
        <begin position="1"/>
        <end position="29"/>
    </location>
</feature>
<feature type="domain" description="FAD dependent oxidoreductase" evidence="8">
    <location>
        <begin position="55"/>
        <end position="399"/>
    </location>
</feature>
<evidence type="ECO:0000313" key="10">
    <source>
        <dbReference type="EMBL" id="TCP33920.1"/>
    </source>
</evidence>
<evidence type="ECO:0000256" key="5">
    <source>
        <dbReference type="ARBA" id="ARBA00023002"/>
    </source>
</evidence>
<dbReference type="PROSITE" id="PS00977">
    <property type="entry name" value="FAD_G3PDH_1"/>
    <property type="match status" value="1"/>
</dbReference>
<evidence type="ECO:0000259" key="8">
    <source>
        <dbReference type="Pfam" id="PF01266"/>
    </source>
</evidence>
<dbReference type="Pfam" id="PF01266">
    <property type="entry name" value="DAO"/>
    <property type="match status" value="1"/>
</dbReference>
<proteinExistence type="inferred from homology"/>
<comment type="caution">
    <text evidence="10">The sequence shown here is derived from an EMBL/GenBank/DDBJ whole genome shotgun (WGS) entry which is preliminary data.</text>
</comment>
<reference evidence="10 11" key="1">
    <citation type="submission" date="2019-03" db="EMBL/GenBank/DDBJ databases">
        <title>Genomic Encyclopedia of Type Strains, Phase IV (KMG-IV): sequencing the most valuable type-strain genomes for metagenomic binning, comparative biology and taxonomic classification.</title>
        <authorList>
            <person name="Goeker M."/>
        </authorList>
    </citation>
    <scope>NUCLEOTIDE SEQUENCE [LARGE SCALE GENOMIC DNA]</scope>
    <source>
        <strain evidence="10 11">DSM 2132</strain>
    </source>
</reference>
<comment type="similarity">
    <text evidence="2 6">Belongs to the FAD-dependent glycerol-3-phosphate dehydrogenase family.</text>
</comment>
<dbReference type="InterPro" id="IPR036188">
    <property type="entry name" value="FAD/NAD-bd_sf"/>
</dbReference>
<dbReference type="Gene3D" id="3.30.9.10">
    <property type="entry name" value="D-Amino Acid Oxidase, subunit A, domain 2"/>
    <property type="match status" value="1"/>
</dbReference>
<dbReference type="Proteomes" id="UP000295399">
    <property type="component" value="Unassembled WGS sequence"/>
</dbReference>
<dbReference type="Gene3D" id="3.50.50.60">
    <property type="entry name" value="FAD/NAD(P)-binding domain"/>
    <property type="match status" value="1"/>
</dbReference>
<keyword evidence="11" id="KW-1185">Reference proteome</keyword>
<accession>A0A4R2PF50</accession>
<dbReference type="PANTHER" id="PTHR11985">
    <property type="entry name" value="GLYCEROL-3-PHOSPHATE DEHYDROGENASE"/>
    <property type="match status" value="1"/>
</dbReference>